<accession>N1PKA0</accession>
<evidence type="ECO:0000313" key="4">
    <source>
        <dbReference type="Proteomes" id="UP000016933"/>
    </source>
</evidence>
<reference evidence="3 4" key="2">
    <citation type="journal article" date="2012" name="PLoS Pathog.">
        <title>Diverse lifestyles and strategies of plant pathogenesis encoded in the genomes of eighteen Dothideomycetes fungi.</title>
        <authorList>
            <person name="Ohm R.A."/>
            <person name="Feau N."/>
            <person name="Henrissat B."/>
            <person name="Schoch C.L."/>
            <person name="Horwitz B.A."/>
            <person name="Barry K.W."/>
            <person name="Condon B.J."/>
            <person name="Copeland A.C."/>
            <person name="Dhillon B."/>
            <person name="Glaser F."/>
            <person name="Hesse C.N."/>
            <person name="Kosti I."/>
            <person name="LaButti K."/>
            <person name="Lindquist E.A."/>
            <person name="Lucas S."/>
            <person name="Salamov A.A."/>
            <person name="Bradshaw R.E."/>
            <person name="Ciuffetti L."/>
            <person name="Hamelin R.C."/>
            <person name="Kema G.H.J."/>
            <person name="Lawrence C."/>
            <person name="Scott J.A."/>
            <person name="Spatafora J.W."/>
            <person name="Turgeon B.G."/>
            <person name="de Wit P.J.G.M."/>
            <person name="Zhong S."/>
            <person name="Goodwin S.B."/>
            <person name="Grigoriev I.V."/>
        </authorList>
    </citation>
    <scope>NUCLEOTIDE SEQUENCE [LARGE SCALE GENOMIC DNA]</scope>
    <source>
        <strain evidence="4">NZE10 / CBS 128990</strain>
    </source>
</reference>
<dbReference type="EMBL" id="KB446542">
    <property type="protein sequence ID" value="EME41696.1"/>
    <property type="molecule type" value="Genomic_DNA"/>
</dbReference>
<dbReference type="OMA" id="TIVPWAF"/>
<reference evidence="4" key="1">
    <citation type="journal article" date="2012" name="PLoS Genet.">
        <title>The genomes of the fungal plant pathogens Cladosporium fulvum and Dothistroma septosporum reveal adaptation to different hosts and lifestyles but also signatures of common ancestry.</title>
        <authorList>
            <person name="de Wit P.J.G.M."/>
            <person name="van der Burgt A."/>
            <person name="Oekmen B."/>
            <person name="Stergiopoulos I."/>
            <person name="Abd-Elsalam K.A."/>
            <person name="Aerts A.L."/>
            <person name="Bahkali A.H."/>
            <person name="Beenen H.G."/>
            <person name="Chettri P."/>
            <person name="Cox M.P."/>
            <person name="Datema E."/>
            <person name="de Vries R.P."/>
            <person name="Dhillon B."/>
            <person name="Ganley A.R."/>
            <person name="Griffiths S.A."/>
            <person name="Guo Y."/>
            <person name="Hamelin R.C."/>
            <person name="Henrissat B."/>
            <person name="Kabir M.S."/>
            <person name="Jashni M.K."/>
            <person name="Kema G."/>
            <person name="Klaubauf S."/>
            <person name="Lapidus A."/>
            <person name="Levasseur A."/>
            <person name="Lindquist E."/>
            <person name="Mehrabi R."/>
            <person name="Ohm R.A."/>
            <person name="Owen T.J."/>
            <person name="Salamov A."/>
            <person name="Schwelm A."/>
            <person name="Schijlen E."/>
            <person name="Sun H."/>
            <person name="van den Burg H.A."/>
            <person name="van Ham R.C.H.J."/>
            <person name="Zhang S."/>
            <person name="Goodwin S.B."/>
            <person name="Grigoriev I.V."/>
            <person name="Collemare J."/>
            <person name="Bradshaw R.E."/>
        </authorList>
    </citation>
    <scope>NUCLEOTIDE SEQUENCE [LARGE SCALE GENOMIC DNA]</scope>
    <source>
        <strain evidence="4">NZE10 / CBS 128990</strain>
    </source>
</reference>
<keyword evidence="2" id="KW-1133">Transmembrane helix</keyword>
<dbReference type="AlphaFoldDB" id="N1PKA0"/>
<dbReference type="Proteomes" id="UP000016933">
    <property type="component" value="Unassembled WGS sequence"/>
</dbReference>
<feature type="region of interest" description="Disordered" evidence="1">
    <location>
        <begin position="58"/>
        <end position="80"/>
    </location>
</feature>
<evidence type="ECO:0000256" key="1">
    <source>
        <dbReference type="SAM" id="MobiDB-lite"/>
    </source>
</evidence>
<dbReference type="eggNOG" id="ENOG502SU96">
    <property type="taxonomic scope" value="Eukaryota"/>
</dbReference>
<evidence type="ECO:0000313" key="3">
    <source>
        <dbReference type="EMBL" id="EME41696.1"/>
    </source>
</evidence>
<keyword evidence="2" id="KW-0472">Membrane</keyword>
<feature type="non-terminal residue" evidence="3">
    <location>
        <position position="80"/>
    </location>
</feature>
<feature type="transmembrane region" description="Helical" evidence="2">
    <location>
        <begin position="21"/>
        <end position="46"/>
    </location>
</feature>
<organism evidence="3 4">
    <name type="scientific">Dothistroma septosporum (strain NZE10 / CBS 128990)</name>
    <name type="common">Red band needle blight fungus</name>
    <name type="synonym">Mycosphaerella pini</name>
    <dbReference type="NCBI Taxonomy" id="675120"/>
    <lineage>
        <taxon>Eukaryota</taxon>
        <taxon>Fungi</taxon>
        <taxon>Dikarya</taxon>
        <taxon>Ascomycota</taxon>
        <taxon>Pezizomycotina</taxon>
        <taxon>Dothideomycetes</taxon>
        <taxon>Dothideomycetidae</taxon>
        <taxon>Mycosphaerellales</taxon>
        <taxon>Mycosphaerellaceae</taxon>
        <taxon>Dothistroma</taxon>
    </lineage>
</organism>
<dbReference type="HOGENOM" id="CLU_116849_1_1_1"/>
<sequence>MGWFSILPEQFASIEKWLVRLFLLCAFLIFGPWLFMIVYDILLYVWRAATYELPVVGGRAHGRQRPRAPSITERPSGHRR</sequence>
<protein>
    <submittedName>
        <fullName evidence="3">Uncharacterized protein</fullName>
    </submittedName>
</protein>
<dbReference type="OrthoDB" id="5309803at2759"/>
<keyword evidence="2" id="KW-0812">Transmembrane</keyword>
<name>N1PKA0_DOTSN</name>
<evidence type="ECO:0000256" key="2">
    <source>
        <dbReference type="SAM" id="Phobius"/>
    </source>
</evidence>
<proteinExistence type="predicted"/>
<gene>
    <name evidence="3" type="ORF">DOTSEDRAFT_112301</name>
</gene>
<keyword evidence="4" id="KW-1185">Reference proteome</keyword>